<keyword evidence="6 9" id="KW-1133">Transmembrane helix</keyword>
<dbReference type="GO" id="GO:0015920">
    <property type="term" value="P:lipopolysaccharide transport"/>
    <property type="evidence" value="ECO:0007669"/>
    <property type="project" value="TreeGrafter"/>
</dbReference>
<dbReference type="PANTHER" id="PTHR30413:SF10">
    <property type="entry name" value="CAPSULE POLYSACCHARIDE EXPORT INNER-MEMBRANE PROTEIN CTRC"/>
    <property type="match status" value="1"/>
</dbReference>
<dbReference type="STRING" id="768671.ThimaDRAFT_1483"/>
<feature type="transmembrane region" description="Helical" evidence="9">
    <location>
        <begin position="185"/>
        <end position="206"/>
    </location>
</feature>
<evidence type="ECO:0000313" key="12">
    <source>
        <dbReference type="Proteomes" id="UP000005459"/>
    </source>
</evidence>
<evidence type="ECO:0000256" key="9">
    <source>
        <dbReference type="RuleBase" id="RU361157"/>
    </source>
</evidence>
<organism evidence="11 12">
    <name type="scientific">Thiocapsa marina 5811</name>
    <dbReference type="NCBI Taxonomy" id="768671"/>
    <lineage>
        <taxon>Bacteria</taxon>
        <taxon>Pseudomonadati</taxon>
        <taxon>Pseudomonadota</taxon>
        <taxon>Gammaproteobacteria</taxon>
        <taxon>Chromatiales</taxon>
        <taxon>Chromatiaceae</taxon>
        <taxon>Thiocapsa</taxon>
    </lineage>
</organism>
<name>F9U981_9GAMM</name>
<feature type="transmembrane region" description="Helical" evidence="9">
    <location>
        <begin position="241"/>
        <end position="260"/>
    </location>
</feature>
<keyword evidence="3 9" id="KW-0813">Transport</keyword>
<dbReference type="PROSITE" id="PS51012">
    <property type="entry name" value="ABC_TM2"/>
    <property type="match status" value="1"/>
</dbReference>
<feature type="transmembrane region" description="Helical" evidence="9">
    <location>
        <begin position="36"/>
        <end position="61"/>
    </location>
</feature>
<dbReference type="GO" id="GO:0005886">
    <property type="term" value="C:plasma membrane"/>
    <property type="evidence" value="ECO:0007669"/>
    <property type="project" value="UniProtKB-SubCell"/>
</dbReference>
<feature type="transmembrane region" description="Helical" evidence="9">
    <location>
        <begin position="149"/>
        <end position="173"/>
    </location>
</feature>
<reference evidence="11 12" key="1">
    <citation type="submission" date="2011-06" db="EMBL/GenBank/DDBJ databases">
        <title>The draft genome of Thiocapsa marina 5811.</title>
        <authorList>
            <consortium name="US DOE Joint Genome Institute (JGI-PGF)"/>
            <person name="Lucas S."/>
            <person name="Han J."/>
            <person name="Cheng J.-F."/>
            <person name="Goodwin L."/>
            <person name="Pitluck S."/>
            <person name="Peters L."/>
            <person name="Land M.L."/>
            <person name="Hauser L."/>
            <person name="Vogl K."/>
            <person name="Liu Z."/>
            <person name="Imhoff J."/>
            <person name="Thiel V."/>
            <person name="Frigaard N.-U."/>
            <person name="Bryant D."/>
            <person name="Woyke T.J."/>
        </authorList>
    </citation>
    <scope>NUCLEOTIDE SEQUENCE [LARGE SCALE GENOMIC DNA]</scope>
    <source>
        <strain evidence="11 12">5811</strain>
    </source>
</reference>
<dbReference type="AlphaFoldDB" id="F9U981"/>
<sequence>MPRMPDLLMFRALWVYRGFVWSSVWREFNARYRESLLGAFWSVANPLTMIVIYTVIFGQLMRPTLPGHEGTPFAFSIYLCAGVITWALFAEMLGRLNGVFLDNGNLIKKSNFPRICLPAIVTLSALVNFGIILSIYLAFLAIIGHWPGWLLLALIPLVILQILFALGLGILLGTLNVFFRDVGQLTGVVLQFWFWLTPIVYTLSILPEGVQDAMRFNPMQPIIAAYQTIFLDRQMPDFKSLIPFSLLTAFLLILGGRFFLSRVGELVDEL</sequence>
<evidence type="ECO:0000256" key="5">
    <source>
        <dbReference type="ARBA" id="ARBA00022692"/>
    </source>
</evidence>
<keyword evidence="7" id="KW-0762">Sugar transport</keyword>
<evidence type="ECO:0000256" key="6">
    <source>
        <dbReference type="ARBA" id="ARBA00022989"/>
    </source>
</evidence>
<evidence type="ECO:0000256" key="7">
    <source>
        <dbReference type="ARBA" id="ARBA00023047"/>
    </source>
</evidence>
<proteinExistence type="inferred from homology"/>
<evidence type="ECO:0000256" key="3">
    <source>
        <dbReference type="ARBA" id="ARBA00022448"/>
    </source>
</evidence>
<dbReference type="EMBL" id="AFWV01000004">
    <property type="protein sequence ID" value="EGV19339.1"/>
    <property type="molecule type" value="Genomic_DNA"/>
</dbReference>
<accession>F9U981</accession>
<protein>
    <recommendedName>
        <fullName evidence="9">Transport permease protein</fullName>
    </recommendedName>
</protein>
<evidence type="ECO:0000256" key="2">
    <source>
        <dbReference type="ARBA" id="ARBA00007783"/>
    </source>
</evidence>
<evidence type="ECO:0000256" key="1">
    <source>
        <dbReference type="ARBA" id="ARBA00004651"/>
    </source>
</evidence>
<keyword evidence="8 9" id="KW-0472">Membrane</keyword>
<keyword evidence="7" id="KW-0625">Polysaccharide transport</keyword>
<evidence type="ECO:0000256" key="4">
    <source>
        <dbReference type="ARBA" id="ARBA00022475"/>
    </source>
</evidence>
<keyword evidence="5 9" id="KW-0812">Transmembrane</keyword>
<dbReference type="InterPro" id="IPR047817">
    <property type="entry name" value="ABC2_TM_bact-type"/>
</dbReference>
<evidence type="ECO:0000256" key="8">
    <source>
        <dbReference type="ARBA" id="ARBA00023136"/>
    </source>
</evidence>
<dbReference type="GO" id="GO:0140359">
    <property type="term" value="F:ABC-type transporter activity"/>
    <property type="evidence" value="ECO:0007669"/>
    <property type="project" value="InterPro"/>
</dbReference>
<keyword evidence="12" id="KW-1185">Reference proteome</keyword>
<dbReference type="GO" id="GO:0015774">
    <property type="term" value="P:polysaccharide transport"/>
    <property type="evidence" value="ECO:0007669"/>
    <property type="project" value="UniProtKB-KW"/>
</dbReference>
<gene>
    <name evidence="11" type="ORF">ThimaDRAFT_1483</name>
</gene>
<dbReference type="PANTHER" id="PTHR30413">
    <property type="entry name" value="INNER MEMBRANE TRANSPORT PERMEASE"/>
    <property type="match status" value="1"/>
</dbReference>
<dbReference type="Proteomes" id="UP000005459">
    <property type="component" value="Unassembled WGS sequence"/>
</dbReference>
<feature type="domain" description="ABC transmembrane type-2" evidence="10">
    <location>
        <begin position="37"/>
        <end position="262"/>
    </location>
</feature>
<feature type="transmembrane region" description="Helical" evidence="9">
    <location>
        <begin position="115"/>
        <end position="143"/>
    </location>
</feature>
<evidence type="ECO:0000313" key="11">
    <source>
        <dbReference type="EMBL" id="EGV19339.1"/>
    </source>
</evidence>
<dbReference type="Pfam" id="PF01061">
    <property type="entry name" value="ABC2_membrane"/>
    <property type="match status" value="1"/>
</dbReference>
<dbReference type="PATRIC" id="fig|768671.3.peg.1589"/>
<comment type="similarity">
    <text evidence="2 9">Belongs to the ABC-2 integral membrane protein family.</text>
</comment>
<evidence type="ECO:0000259" key="10">
    <source>
        <dbReference type="PROSITE" id="PS51012"/>
    </source>
</evidence>
<dbReference type="InterPro" id="IPR013525">
    <property type="entry name" value="ABC2_TM"/>
</dbReference>
<keyword evidence="4 9" id="KW-1003">Cell membrane</keyword>
<feature type="transmembrane region" description="Helical" evidence="9">
    <location>
        <begin position="73"/>
        <end position="94"/>
    </location>
</feature>
<dbReference type="eggNOG" id="COG1682">
    <property type="taxonomic scope" value="Bacteria"/>
</dbReference>
<comment type="subcellular location">
    <subcellularLocation>
        <location evidence="9">Cell inner membrane</location>
        <topology evidence="9">Multi-pass membrane protein</topology>
    </subcellularLocation>
    <subcellularLocation>
        <location evidence="1">Cell membrane</location>
        <topology evidence="1">Multi-pass membrane protein</topology>
    </subcellularLocation>
</comment>